<organism evidence="1 2">
    <name type="scientific">Candidatus Gallionella acididurans</name>
    <dbReference type="NCBI Taxonomy" id="1796491"/>
    <lineage>
        <taxon>Bacteria</taxon>
        <taxon>Pseudomonadati</taxon>
        <taxon>Pseudomonadota</taxon>
        <taxon>Betaproteobacteria</taxon>
        <taxon>Nitrosomonadales</taxon>
        <taxon>Gallionellaceae</taxon>
        <taxon>Gallionella</taxon>
    </lineage>
</organism>
<proteinExistence type="predicted"/>
<evidence type="ECO:0000313" key="2">
    <source>
        <dbReference type="Proteomes" id="UP000070578"/>
    </source>
</evidence>
<dbReference type="AlphaFoldDB" id="A0A139BPM8"/>
<dbReference type="Proteomes" id="UP000070578">
    <property type="component" value="Unassembled WGS sequence"/>
</dbReference>
<dbReference type="SUPFAM" id="SSF88723">
    <property type="entry name" value="PIN domain-like"/>
    <property type="match status" value="1"/>
</dbReference>
<reference evidence="1 2" key="1">
    <citation type="submission" date="2016-02" db="EMBL/GenBank/DDBJ databases">
        <authorList>
            <person name="Wen L."/>
            <person name="He K."/>
            <person name="Yang H."/>
        </authorList>
    </citation>
    <scope>NUCLEOTIDE SEQUENCE [LARGE SCALE GENOMIC DNA]</scope>
    <source>
        <strain evidence="1">ShG14-8</strain>
    </source>
</reference>
<dbReference type="InterPro" id="IPR029060">
    <property type="entry name" value="PIN-like_dom_sf"/>
</dbReference>
<sequence>MRQALLESGTIRELASMPLPLALCAPLLSFLETIGTSNKKPAIFVQGFSCQLKNRLRSLNIGCLLALELAKRSGLPLATLDKDLRKAAQKAGVPIFLFH</sequence>
<gene>
    <name evidence="1" type="ORF">AWT59_2960</name>
</gene>
<accession>A0A139BPM8</accession>
<evidence type="ECO:0000313" key="1">
    <source>
        <dbReference type="EMBL" id="KXS30912.1"/>
    </source>
</evidence>
<comment type="caution">
    <text evidence="1">The sequence shown here is derived from an EMBL/GenBank/DDBJ whole genome shotgun (WGS) entry which is preliminary data.</text>
</comment>
<name>A0A139BPM8_9PROT</name>
<protein>
    <recommendedName>
        <fullName evidence="3">PIN domain-containing protein</fullName>
    </recommendedName>
</protein>
<reference evidence="1 2" key="2">
    <citation type="submission" date="2016-03" db="EMBL/GenBank/DDBJ databases">
        <title>New uncultured bacterium of the family Gallionellaceae from acid mine drainage: description and reconstruction of genome based on metagenomic analysis of microbial community.</title>
        <authorList>
            <person name="Kadnikov V."/>
            <person name="Ivasenko D."/>
            <person name="Beletsky A."/>
            <person name="Mardanov A."/>
            <person name="Danilova E."/>
            <person name="Pimenov N."/>
            <person name="Karnachuk O."/>
            <person name="Ravin N."/>
        </authorList>
    </citation>
    <scope>NUCLEOTIDE SEQUENCE [LARGE SCALE GENOMIC DNA]</scope>
    <source>
        <strain evidence="1">ShG14-8</strain>
    </source>
</reference>
<dbReference type="EMBL" id="LSLI01000121">
    <property type="protein sequence ID" value="KXS30912.1"/>
    <property type="molecule type" value="Genomic_DNA"/>
</dbReference>
<evidence type="ECO:0008006" key="3">
    <source>
        <dbReference type="Google" id="ProtNLM"/>
    </source>
</evidence>